<comment type="function">
    <text evidence="10 11">Phosphorylation of dTMP to form dTDP in both de novo and salvage pathways of dTTP synthesis.</text>
</comment>
<evidence type="ECO:0000256" key="1">
    <source>
        <dbReference type="ARBA" id="ARBA00009776"/>
    </source>
</evidence>
<protein>
    <recommendedName>
        <fullName evidence="3 11">Thymidylate kinase</fullName>
        <ecNumber evidence="2 11">2.7.4.9</ecNumber>
    </recommendedName>
    <alternativeName>
        <fullName evidence="11">dTMP kinase</fullName>
    </alternativeName>
</protein>
<proteinExistence type="inferred from homology"/>
<evidence type="ECO:0000256" key="11">
    <source>
        <dbReference type="HAMAP-Rule" id="MF_00165"/>
    </source>
</evidence>
<dbReference type="PANTHER" id="PTHR10344">
    <property type="entry name" value="THYMIDYLATE KINASE"/>
    <property type="match status" value="1"/>
</dbReference>
<evidence type="ECO:0000256" key="6">
    <source>
        <dbReference type="ARBA" id="ARBA00022741"/>
    </source>
</evidence>
<evidence type="ECO:0000256" key="4">
    <source>
        <dbReference type="ARBA" id="ARBA00022679"/>
    </source>
</evidence>
<keyword evidence="5 11" id="KW-0545">Nucleotide biosynthesis</keyword>
<dbReference type="SUPFAM" id="SSF52540">
    <property type="entry name" value="P-loop containing nucleoside triphosphate hydrolases"/>
    <property type="match status" value="1"/>
</dbReference>
<evidence type="ECO:0000256" key="2">
    <source>
        <dbReference type="ARBA" id="ARBA00012980"/>
    </source>
</evidence>
<dbReference type="InterPro" id="IPR027417">
    <property type="entry name" value="P-loop_NTPase"/>
</dbReference>
<dbReference type="OrthoDB" id="9774907at2"/>
<comment type="catalytic activity">
    <reaction evidence="9 11">
        <text>dTMP + ATP = dTDP + ADP</text>
        <dbReference type="Rhea" id="RHEA:13517"/>
        <dbReference type="ChEBI" id="CHEBI:30616"/>
        <dbReference type="ChEBI" id="CHEBI:58369"/>
        <dbReference type="ChEBI" id="CHEBI:63528"/>
        <dbReference type="ChEBI" id="CHEBI:456216"/>
        <dbReference type="EC" id="2.7.4.9"/>
    </reaction>
</comment>
<feature type="binding site" evidence="11">
    <location>
        <begin position="7"/>
        <end position="14"/>
    </location>
    <ligand>
        <name>ATP</name>
        <dbReference type="ChEBI" id="CHEBI:30616"/>
    </ligand>
</feature>
<evidence type="ECO:0000256" key="5">
    <source>
        <dbReference type="ARBA" id="ARBA00022727"/>
    </source>
</evidence>
<dbReference type="PANTHER" id="PTHR10344:SF4">
    <property type="entry name" value="UMP-CMP KINASE 2, MITOCHONDRIAL"/>
    <property type="match status" value="1"/>
</dbReference>
<organism evidence="13 14">
    <name type="scientific">Mycoplasmopsis maculosa</name>
    <dbReference type="NCBI Taxonomy" id="114885"/>
    <lineage>
        <taxon>Bacteria</taxon>
        <taxon>Bacillati</taxon>
        <taxon>Mycoplasmatota</taxon>
        <taxon>Mycoplasmoidales</taxon>
        <taxon>Metamycoplasmataceae</taxon>
        <taxon>Mycoplasmopsis</taxon>
    </lineage>
</organism>
<dbReference type="FunFam" id="3.40.50.300:FF:000225">
    <property type="entry name" value="Thymidylate kinase"/>
    <property type="match status" value="1"/>
</dbReference>
<dbReference type="GO" id="GO:0006227">
    <property type="term" value="P:dUDP biosynthetic process"/>
    <property type="evidence" value="ECO:0007669"/>
    <property type="project" value="TreeGrafter"/>
</dbReference>
<evidence type="ECO:0000256" key="3">
    <source>
        <dbReference type="ARBA" id="ARBA00017144"/>
    </source>
</evidence>
<keyword evidence="4 11" id="KW-0808">Transferase</keyword>
<dbReference type="RefSeq" id="WP_129646802.1">
    <property type="nucleotide sequence ID" value="NZ_LR215037.1"/>
</dbReference>
<dbReference type="GO" id="GO:0004798">
    <property type="term" value="F:dTMP kinase activity"/>
    <property type="evidence" value="ECO:0007669"/>
    <property type="project" value="UniProtKB-UniRule"/>
</dbReference>
<evidence type="ECO:0000313" key="14">
    <source>
        <dbReference type="Proteomes" id="UP000290243"/>
    </source>
</evidence>
<name>A0A449B4T3_9BACT</name>
<evidence type="ECO:0000256" key="8">
    <source>
        <dbReference type="ARBA" id="ARBA00022840"/>
    </source>
</evidence>
<comment type="similarity">
    <text evidence="1 11">Belongs to the thymidylate kinase family.</text>
</comment>
<keyword evidence="8 11" id="KW-0067">ATP-binding</keyword>
<evidence type="ECO:0000313" key="13">
    <source>
        <dbReference type="EMBL" id="VEU75579.1"/>
    </source>
</evidence>
<keyword evidence="6 11" id="KW-0547">Nucleotide-binding</keyword>
<evidence type="ECO:0000256" key="7">
    <source>
        <dbReference type="ARBA" id="ARBA00022777"/>
    </source>
</evidence>
<evidence type="ECO:0000259" key="12">
    <source>
        <dbReference type="Pfam" id="PF02223"/>
    </source>
</evidence>
<keyword evidence="14" id="KW-1185">Reference proteome</keyword>
<dbReference type="CDD" id="cd01672">
    <property type="entry name" value="TMPK"/>
    <property type="match status" value="1"/>
</dbReference>
<dbReference type="Gene3D" id="3.40.50.300">
    <property type="entry name" value="P-loop containing nucleotide triphosphate hydrolases"/>
    <property type="match status" value="1"/>
</dbReference>
<dbReference type="Proteomes" id="UP000290243">
    <property type="component" value="Chromosome"/>
</dbReference>
<accession>A0A449B4T3</accession>
<dbReference type="HAMAP" id="MF_00165">
    <property type="entry name" value="Thymidylate_kinase"/>
    <property type="match status" value="1"/>
</dbReference>
<evidence type="ECO:0000256" key="10">
    <source>
        <dbReference type="ARBA" id="ARBA00057735"/>
    </source>
</evidence>
<dbReference type="GO" id="GO:0005829">
    <property type="term" value="C:cytosol"/>
    <property type="evidence" value="ECO:0007669"/>
    <property type="project" value="TreeGrafter"/>
</dbReference>
<reference evidence="13 14" key="1">
    <citation type="submission" date="2019-01" db="EMBL/GenBank/DDBJ databases">
        <authorList>
            <consortium name="Pathogen Informatics"/>
        </authorList>
    </citation>
    <scope>NUCLEOTIDE SEQUENCE [LARGE SCALE GENOMIC DNA]</scope>
    <source>
        <strain evidence="13 14">NCTC10168</strain>
    </source>
</reference>
<dbReference type="GO" id="GO:0006233">
    <property type="term" value="P:dTDP biosynthetic process"/>
    <property type="evidence" value="ECO:0007669"/>
    <property type="project" value="InterPro"/>
</dbReference>
<dbReference type="Pfam" id="PF02223">
    <property type="entry name" value="Thymidylate_kin"/>
    <property type="match status" value="1"/>
</dbReference>
<dbReference type="GO" id="GO:0005524">
    <property type="term" value="F:ATP binding"/>
    <property type="evidence" value="ECO:0007669"/>
    <property type="project" value="UniProtKB-UniRule"/>
</dbReference>
<dbReference type="InterPro" id="IPR018094">
    <property type="entry name" value="Thymidylate_kinase"/>
</dbReference>
<dbReference type="EMBL" id="LR215037">
    <property type="protein sequence ID" value="VEU75579.1"/>
    <property type="molecule type" value="Genomic_DNA"/>
</dbReference>
<feature type="domain" description="Thymidylate kinase-like" evidence="12">
    <location>
        <begin position="5"/>
        <end position="197"/>
    </location>
</feature>
<dbReference type="EC" id="2.7.4.9" evidence="2 11"/>
<dbReference type="AlphaFoldDB" id="A0A449B4T3"/>
<dbReference type="GO" id="GO:0006235">
    <property type="term" value="P:dTTP biosynthetic process"/>
    <property type="evidence" value="ECO:0007669"/>
    <property type="project" value="UniProtKB-UniRule"/>
</dbReference>
<keyword evidence="7 11" id="KW-0418">Kinase</keyword>
<sequence>MFITFEGPDGSGKTTLISELIQRLIKAKPSLKYILTREPGGRDIKEAENIRKIILDKESHLSPISEALLYTASRRIHIERVIWPALKENKLILCDRYVDSFYAYQGVARNLGLDFTKKLTELVIENTLPDLTIFLFITAEQSSHRRNISRIVTDRLDAESNEFHKRVINGYEELIKNDPERFIVADGWQSIEDLTNDVYEKLMKNEKFKKWFDNI</sequence>
<dbReference type="NCBIfam" id="TIGR00041">
    <property type="entry name" value="DTMP_kinase"/>
    <property type="match status" value="1"/>
</dbReference>
<dbReference type="KEGG" id="mmau:NCTC10168_00505"/>
<evidence type="ECO:0000256" key="9">
    <source>
        <dbReference type="ARBA" id="ARBA00048743"/>
    </source>
</evidence>
<dbReference type="InterPro" id="IPR039430">
    <property type="entry name" value="Thymidylate_kin-like_dom"/>
</dbReference>
<gene>
    <name evidence="13" type="primary">MCYN0832</name>
    <name evidence="11" type="synonym">tmk</name>
    <name evidence="13" type="ORF">NCTC10168_00505</name>
</gene>